<feature type="region of interest" description="Disordered" evidence="1">
    <location>
        <begin position="1"/>
        <end position="29"/>
    </location>
</feature>
<name>J3MAC3_ORYBR</name>
<evidence type="ECO:0000313" key="3">
    <source>
        <dbReference type="Proteomes" id="UP000006038"/>
    </source>
</evidence>
<evidence type="ECO:0000313" key="2">
    <source>
        <dbReference type="EnsemblPlants" id="OB05G35470.1"/>
    </source>
</evidence>
<evidence type="ECO:0000256" key="1">
    <source>
        <dbReference type="SAM" id="MobiDB-lite"/>
    </source>
</evidence>
<reference evidence="2" key="1">
    <citation type="journal article" date="2013" name="Nat. Commun.">
        <title>Whole-genome sequencing of Oryza brachyantha reveals mechanisms underlying Oryza genome evolution.</title>
        <authorList>
            <person name="Chen J."/>
            <person name="Huang Q."/>
            <person name="Gao D."/>
            <person name="Wang J."/>
            <person name="Lang Y."/>
            <person name="Liu T."/>
            <person name="Li B."/>
            <person name="Bai Z."/>
            <person name="Luis Goicoechea J."/>
            <person name="Liang C."/>
            <person name="Chen C."/>
            <person name="Zhang W."/>
            <person name="Sun S."/>
            <person name="Liao Y."/>
            <person name="Zhang X."/>
            <person name="Yang L."/>
            <person name="Song C."/>
            <person name="Wang M."/>
            <person name="Shi J."/>
            <person name="Liu G."/>
            <person name="Liu J."/>
            <person name="Zhou H."/>
            <person name="Zhou W."/>
            <person name="Yu Q."/>
            <person name="An N."/>
            <person name="Chen Y."/>
            <person name="Cai Q."/>
            <person name="Wang B."/>
            <person name="Liu B."/>
            <person name="Min J."/>
            <person name="Huang Y."/>
            <person name="Wu H."/>
            <person name="Li Z."/>
            <person name="Zhang Y."/>
            <person name="Yin Y."/>
            <person name="Song W."/>
            <person name="Jiang J."/>
            <person name="Jackson S.A."/>
            <person name="Wing R.A."/>
            <person name="Wang J."/>
            <person name="Chen M."/>
        </authorList>
    </citation>
    <scope>NUCLEOTIDE SEQUENCE [LARGE SCALE GENOMIC DNA]</scope>
    <source>
        <strain evidence="2">cv. IRGC 101232</strain>
    </source>
</reference>
<dbReference type="Gramene" id="OB05G35470.1">
    <property type="protein sequence ID" value="OB05G35470.1"/>
    <property type="gene ID" value="OB05G35470"/>
</dbReference>
<dbReference type="Proteomes" id="UP000006038">
    <property type="component" value="Chromosome 5"/>
</dbReference>
<accession>J3MAC3</accession>
<organism evidence="2">
    <name type="scientific">Oryza brachyantha</name>
    <name type="common">malo sina</name>
    <dbReference type="NCBI Taxonomy" id="4533"/>
    <lineage>
        <taxon>Eukaryota</taxon>
        <taxon>Viridiplantae</taxon>
        <taxon>Streptophyta</taxon>
        <taxon>Embryophyta</taxon>
        <taxon>Tracheophyta</taxon>
        <taxon>Spermatophyta</taxon>
        <taxon>Magnoliopsida</taxon>
        <taxon>Liliopsida</taxon>
        <taxon>Poales</taxon>
        <taxon>Poaceae</taxon>
        <taxon>BOP clade</taxon>
        <taxon>Oryzoideae</taxon>
        <taxon>Oryzeae</taxon>
        <taxon>Oryzinae</taxon>
        <taxon>Oryza</taxon>
    </lineage>
</organism>
<dbReference type="AlphaFoldDB" id="J3MAC3"/>
<dbReference type="HOGENOM" id="CLU_2430605_0_0_1"/>
<dbReference type="EnsemblPlants" id="OB05G35470.1">
    <property type="protein sequence ID" value="OB05G35470.1"/>
    <property type="gene ID" value="OB05G35470"/>
</dbReference>
<sequence length="91" mass="9175">MAAHGRCPGEEGSSARSGGRTDGSQPQAPAASRCVALPCLADPAAARWKVVRYAAVAGEERRDLGIGSGGPCLAWGAEEEVVVVVVGPSCQ</sequence>
<proteinExistence type="predicted"/>
<reference evidence="2" key="2">
    <citation type="submission" date="2013-04" db="UniProtKB">
        <authorList>
            <consortium name="EnsemblPlants"/>
        </authorList>
    </citation>
    <scope>IDENTIFICATION</scope>
</reference>
<protein>
    <submittedName>
        <fullName evidence="2">Uncharacterized protein</fullName>
    </submittedName>
</protein>
<keyword evidence="3" id="KW-1185">Reference proteome</keyword>